<comment type="caution">
    <text evidence="2">The sequence shown here is derived from an EMBL/GenBank/DDBJ whole genome shotgun (WGS) entry which is preliminary data.</text>
</comment>
<evidence type="ECO:0000313" key="2">
    <source>
        <dbReference type="EMBL" id="MBB4753607.1"/>
    </source>
</evidence>
<organism evidence="2 3">
    <name type="scientific">Actinoplanes lobatus</name>
    <dbReference type="NCBI Taxonomy" id="113568"/>
    <lineage>
        <taxon>Bacteria</taxon>
        <taxon>Bacillati</taxon>
        <taxon>Actinomycetota</taxon>
        <taxon>Actinomycetes</taxon>
        <taxon>Micromonosporales</taxon>
        <taxon>Micromonosporaceae</taxon>
        <taxon>Actinoplanes</taxon>
    </lineage>
</organism>
<name>A0A7W7HNP5_9ACTN</name>
<dbReference type="EMBL" id="BOMP01000016">
    <property type="protein sequence ID" value="GIE38144.1"/>
    <property type="molecule type" value="Genomic_DNA"/>
</dbReference>
<evidence type="ECO:0008006" key="5">
    <source>
        <dbReference type="Google" id="ProtNLM"/>
    </source>
</evidence>
<evidence type="ECO:0000313" key="3">
    <source>
        <dbReference type="Proteomes" id="UP000590511"/>
    </source>
</evidence>
<dbReference type="RefSeq" id="WP_188125282.1">
    <property type="nucleotide sequence ID" value="NZ_BOMP01000016.1"/>
</dbReference>
<dbReference type="AlphaFoldDB" id="A0A7W7HNP5"/>
<reference evidence="1 4" key="2">
    <citation type="submission" date="2021-01" db="EMBL/GenBank/DDBJ databases">
        <title>Whole genome shotgun sequence of Actinoplanes lobatus NBRC 12513.</title>
        <authorList>
            <person name="Komaki H."/>
            <person name="Tamura T."/>
        </authorList>
    </citation>
    <scope>NUCLEOTIDE SEQUENCE [LARGE SCALE GENOMIC DNA]</scope>
    <source>
        <strain evidence="1 4">NBRC 12513</strain>
    </source>
</reference>
<dbReference type="EMBL" id="JACHNC010000001">
    <property type="protein sequence ID" value="MBB4753607.1"/>
    <property type="molecule type" value="Genomic_DNA"/>
</dbReference>
<gene>
    <name evidence="1" type="ORF">Alo02nite_10420</name>
    <name evidence="2" type="ORF">BJ964_007768</name>
</gene>
<dbReference type="Proteomes" id="UP000631312">
    <property type="component" value="Unassembled WGS sequence"/>
</dbReference>
<proteinExistence type="predicted"/>
<dbReference type="Gene3D" id="3.40.50.12370">
    <property type="match status" value="1"/>
</dbReference>
<evidence type="ECO:0000313" key="4">
    <source>
        <dbReference type="Proteomes" id="UP000631312"/>
    </source>
</evidence>
<protein>
    <recommendedName>
        <fullName evidence="5">UspA domain-containing protein</fullName>
    </recommendedName>
</protein>
<dbReference type="Proteomes" id="UP000590511">
    <property type="component" value="Unassembled WGS sequence"/>
</dbReference>
<keyword evidence="4" id="KW-1185">Reference proteome</keyword>
<sequence length="190" mass="19943">MDTTTALTSVDRLAAAIRTRLGPESRWRLRVHPDRYAVELIPQAPPPAALVLAAITEDARQDAVMTYARLRATELRARLRLVHVCTGRGRETDGVRMRPETLAQADLLLAAAVHDGLGPAEIAAAERQILHDEDPGAALRVLAEHAALLVVGADADAVGATSGALIGRTACPLALVLAGARPPDGAIDPA</sequence>
<accession>A0A7W7HNP5</accession>
<evidence type="ECO:0000313" key="1">
    <source>
        <dbReference type="EMBL" id="GIE38144.1"/>
    </source>
</evidence>
<reference evidence="2 3" key="1">
    <citation type="submission" date="2020-08" db="EMBL/GenBank/DDBJ databases">
        <title>Sequencing the genomes of 1000 actinobacteria strains.</title>
        <authorList>
            <person name="Klenk H.-P."/>
        </authorList>
    </citation>
    <scope>NUCLEOTIDE SEQUENCE [LARGE SCALE GENOMIC DNA]</scope>
    <source>
        <strain evidence="2 3">DSM 43150</strain>
    </source>
</reference>